<dbReference type="RefSeq" id="WP_243554243.1">
    <property type="nucleotide sequence ID" value="NZ_CP094528.1"/>
</dbReference>
<sequence>MRKRILAAGAVLVAAGLVFTGCSSNSGGDDSGASSKVLVVGMPNGPQSPNQNPLATGSASLSLGYAFVVYESLMQVNELHPTDDPTPWLAESVEWNDDSTQAIITPREGVKWSDGEDFTADDIAFSVQLRKDNPELNIDFPDQYEGVSVEDGKVVVDFTTSQFVNRDKLYRLLIVPEHIWGEVDNPVEFTDDEMIGTGPFVLDKFTSQSVSLKPNPDYWGGAPKVGALRYDTFNDNNGLTTALTTGDAQWGWTFIPDYENTFIAKNPEHFHQVAGGGFGVDVLFLNNQTKPFNNPAFRQALNLTMDRDEISKKAGYGVWPTITSVTGLPTPTGDAFIADEFQGQELAVDVDGAKQILTDAGYTWDDSGALVDPDGEKVSFVLTNPAGWSDYLSALDIIATGAKELGAEATVEPAVQDTWFNDIIPFGNFQATLHWVDNGSTPWNLYSNIMDGASYVPLGETANWNFGRYNNQAVTDALAAFKGASDDATRAEAMQTIQQAYVQDAPGLVIWQRPAVAQYSTVNYTGFPTEEDPYANPQPTGPQAALILSKLVPTEK</sequence>
<feature type="chain" id="PRO_5045621578" evidence="2">
    <location>
        <begin position="21"/>
        <end position="556"/>
    </location>
</feature>
<feature type="compositionally biased region" description="Low complexity" evidence="1">
    <location>
        <begin position="26"/>
        <end position="35"/>
    </location>
</feature>
<feature type="compositionally biased region" description="Polar residues" evidence="1">
    <location>
        <begin position="45"/>
        <end position="54"/>
    </location>
</feature>
<dbReference type="SUPFAM" id="SSF53850">
    <property type="entry name" value="Periplasmic binding protein-like II"/>
    <property type="match status" value="1"/>
</dbReference>
<dbReference type="PANTHER" id="PTHR30290:SF82">
    <property type="entry name" value="ABC-TYPE DIPEPTIDE_OLIGOPEPTIDE TRANSPORT SYSTEM, PERIPLASMIC COMPONENT"/>
    <property type="match status" value="1"/>
</dbReference>
<dbReference type="Proteomes" id="UP000832097">
    <property type="component" value="Chromosome"/>
</dbReference>
<organism evidence="4 5">
    <name type="scientific">Agromyces larvae</name>
    <dbReference type="NCBI Taxonomy" id="2929802"/>
    <lineage>
        <taxon>Bacteria</taxon>
        <taxon>Bacillati</taxon>
        <taxon>Actinomycetota</taxon>
        <taxon>Actinomycetes</taxon>
        <taxon>Micrococcales</taxon>
        <taxon>Microbacteriaceae</taxon>
        <taxon>Agromyces</taxon>
    </lineage>
</organism>
<dbReference type="PANTHER" id="PTHR30290">
    <property type="entry name" value="PERIPLASMIC BINDING COMPONENT OF ABC TRANSPORTER"/>
    <property type="match status" value="1"/>
</dbReference>
<proteinExistence type="predicted"/>
<protein>
    <submittedName>
        <fullName evidence="4">ABC transporter substrate-binding protein</fullName>
    </submittedName>
</protein>
<feature type="region of interest" description="Disordered" evidence="1">
    <location>
        <begin position="26"/>
        <end position="54"/>
    </location>
</feature>
<evidence type="ECO:0000313" key="5">
    <source>
        <dbReference type="Proteomes" id="UP000832097"/>
    </source>
</evidence>
<evidence type="ECO:0000259" key="3">
    <source>
        <dbReference type="Pfam" id="PF00496"/>
    </source>
</evidence>
<feature type="domain" description="Solute-binding protein family 5" evidence="3">
    <location>
        <begin position="85"/>
        <end position="450"/>
    </location>
</feature>
<dbReference type="EMBL" id="CP094528">
    <property type="protein sequence ID" value="UOE43282.1"/>
    <property type="molecule type" value="Genomic_DNA"/>
</dbReference>
<dbReference type="InterPro" id="IPR039424">
    <property type="entry name" value="SBP_5"/>
</dbReference>
<keyword evidence="2" id="KW-0732">Signal</keyword>
<keyword evidence="5" id="KW-1185">Reference proteome</keyword>
<name>A0ABY4BVQ5_9MICO</name>
<dbReference type="Gene3D" id="3.90.76.10">
    <property type="entry name" value="Dipeptide-binding Protein, Domain 1"/>
    <property type="match status" value="1"/>
</dbReference>
<gene>
    <name evidence="4" type="ORF">MTO99_13965</name>
</gene>
<dbReference type="PROSITE" id="PS51257">
    <property type="entry name" value="PROKAR_LIPOPROTEIN"/>
    <property type="match status" value="1"/>
</dbReference>
<dbReference type="InterPro" id="IPR030678">
    <property type="entry name" value="Peptide/Ni-bd"/>
</dbReference>
<evidence type="ECO:0000256" key="1">
    <source>
        <dbReference type="SAM" id="MobiDB-lite"/>
    </source>
</evidence>
<dbReference type="InterPro" id="IPR000914">
    <property type="entry name" value="SBP_5_dom"/>
</dbReference>
<dbReference type="Pfam" id="PF00496">
    <property type="entry name" value="SBP_bac_5"/>
    <property type="match status" value="1"/>
</dbReference>
<dbReference type="Gene3D" id="3.40.190.10">
    <property type="entry name" value="Periplasmic binding protein-like II"/>
    <property type="match status" value="1"/>
</dbReference>
<accession>A0ABY4BVQ5</accession>
<feature type="signal peptide" evidence="2">
    <location>
        <begin position="1"/>
        <end position="20"/>
    </location>
</feature>
<reference evidence="4 5" key="1">
    <citation type="submission" date="2022-03" db="EMBL/GenBank/DDBJ databases">
        <title>Mucilaginibacter sp. isolated from the gut of Protaetia brevitarsis seulensis larvae.</title>
        <authorList>
            <person name="Won M."/>
            <person name="Kim S.-J."/>
            <person name="Kwon S.-W."/>
        </authorList>
    </citation>
    <scope>NUCLEOTIDE SEQUENCE [LARGE SCALE GENOMIC DNA]</scope>
    <source>
        <strain evidence="4 5">CFWR-12</strain>
    </source>
</reference>
<evidence type="ECO:0000256" key="2">
    <source>
        <dbReference type="SAM" id="SignalP"/>
    </source>
</evidence>
<dbReference type="Gene3D" id="3.10.105.10">
    <property type="entry name" value="Dipeptide-binding Protein, Domain 3"/>
    <property type="match status" value="1"/>
</dbReference>
<dbReference type="PIRSF" id="PIRSF002741">
    <property type="entry name" value="MppA"/>
    <property type="match status" value="1"/>
</dbReference>
<evidence type="ECO:0000313" key="4">
    <source>
        <dbReference type="EMBL" id="UOE43282.1"/>
    </source>
</evidence>
<dbReference type="CDD" id="cd08509">
    <property type="entry name" value="PBP2_TmCBP_oligosaccharides_like"/>
    <property type="match status" value="1"/>
</dbReference>